<protein>
    <submittedName>
        <fullName evidence="3">NAD(P)-dependent dehydrogenase (Short-subunit alcohol dehydrogenase family)</fullName>
    </submittedName>
</protein>
<comment type="caution">
    <text evidence="3">The sequence shown here is derived from an EMBL/GenBank/DDBJ whole genome shotgun (WGS) entry which is preliminary data.</text>
</comment>
<organism evidence="3 4">
    <name type="scientific">Kribbella aluminosa</name>
    <dbReference type="NCBI Taxonomy" id="416017"/>
    <lineage>
        <taxon>Bacteria</taxon>
        <taxon>Bacillati</taxon>
        <taxon>Actinomycetota</taxon>
        <taxon>Actinomycetes</taxon>
        <taxon>Propionibacteriales</taxon>
        <taxon>Kribbellaceae</taxon>
        <taxon>Kribbella</taxon>
    </lineage>
</organism>
<reference evidence="3 4" key="1">
    <citation type="submission" date="2021-03" db="EMBL/GenBank/DDBJ databases">
        <title>Sequencing the genomes of 1000 actinobacteria strains.</title>
        <authorList>
            <person name="Klenk H.-P."/>
        </authorList>
    </citation>
    <scope>NUCLEOTIDE SEQUENCE [LARGE SCALE GENOMIC DNA]</scope>
    <source>
        <strain evidence="3 4">DSM 18824</strain>
    </source>
</reference>
<dbReference type="RefSeq" id="WP_209693123.1">
    <property type="nucleotide sequence ID" value="NZ_BAAAVU010000016.1"/>
</dbReference>
<dbReference type="InterPro" id="IPR002347">
    <property type="entry name" value="SDR_fam"/>
</dbReference>
<accession>A0ABS4UEF2</accession>
<name>A0ABS4UEF2_9ACTN</name>
<comment type="similarity">
    <text evidence="1">Belongs to the short-chain dehydrogenases/reductases (SDR) family.</text>
</comment>
<evidence type="ECO:0000256" key="2">
    <source>
        <dbReference type="ARBA" id="ARBA00023002"/>
    </source>
</evidence>
<dbReference type="PROSITE" id="PS00061">
    <property type="entry name" value="ADH_SHORT"/>
    <property type="match status" value="1"/>
</dbReference>
<keyword evidence="4" id="KW-1185">Reference proteome</keyword>
<evidence type="ECO:0000313" key="4">
    <source>
        <dbReference type="Proteomes" id="UP000755585"/>
    </source>
</evidence>
<dbReference type="NCBIfam" id="NF004513">
    <property type="entry name" value="PRK05854.1"/>
    <property type="match status" value="1"/>
</dbReference>
<dbReference type="Pfam" id="PF00106">
    <property type="entry name" value="adh_short"/>
    <property type="match status" value="1"/>
</dbReference>
<proteinExistence type="inferred from homology"/>
<dbReference type="SUPFAM" id="SSF51735">
    <property type="entry name" value="NAD(P)-binding Rossmann-fold domains"/>
    <property type="match status" value="1"/>
</dbReference>
<dbReference type="InterPro" id="IPR036291">
    <property type="entry name" value="NAD(P)-bd_dom_sf"/>
</dbReference>
<dbReference type="Proteomes" id="UP000755585">
    <property type="component" value="Unassembled WGS sequence"/>
</dbReference>
<sequence>MYDVPDQTGKLAVVTGANSGTGKEAAKRLAAAGARVVMAVRTPAKGEAARAEILAEHPGAQLEIRRIDLADLASVQEFAEQLAADEQHLDLLVNNAGVMTPPARIGTKDGFELQFGSNYLGPFALTVRLLPLILAAPAPRIATMSSGAAYLGKIDFADLQWQARRYRRTASYAQSKLADLMLSNHLAKLSAERGWGLVSVAAHPGYTRTNLQTAGAALGRERPSALNRLMMSYNPLPKQDVQTGTEPLLFAAADPAAKSGEYYGPDGLFGLVGKTTLVRNPKTATDPATNARLWQVSETLTGVALPSMLRK</sequence>
<dbReference type="PANTHER" id="PTHR43157:SF73">
    <property type="entry name" value="WW DOMAIN-CONTAINING OXIDOREDUCTASE-LIKE PROTEIN"/>
    <property type="match status" value="1"/>
</dbReference>
<evidence type="ECO:0000313" key="3">
    <source>
        <dbReference type="EMBL" id="MBP2350016.1"/>
    </source>
</evidence>
<keyword evidence="2" id="KW-0560">Oxidoreductase</keyword>
<dbReference type="InterPro" id="IPR020904">
    <property type="entry name" value="Sc_DH/Rdtase_CS"/>
</dbReference>
<dbReference type="EMBL" id="JAGINT010000001">
    <property type="protein sequence ID" value="MBP2350016.1"/>
    <property type="molecule type" value="Genomic_DNA"/>
</dbReference>
<gene>
    <name evidence="3" type="ORF">JOF29_001099</name>
</gene>
<evidence type="ECO:0000256" key="1">
    <source>
        <dbReference type="ARBA" id="ARBA00006484"/>
    </source>
</evidence>
<dbReference type="PRINTS" id="PR00081">
    <property type="entry name" value="GDHRDH"/>
</dbReference>
<dbReference type="PANTHER" id="PTHR43157">
    <property type="entry name" value="PHOSPHATIDYLINOSITOL-GLYCAN BIOSYNTHESIS CLASS F PROTEIN-RELATED"/>
    <property type="match status" value="1"/>
</dbReference>
<dbReference type="NCBIfam" id="NF004846">
    <property type="entry name" value="PRK06197.1"/>
    <property type="match status" value="1"/>
</dbReference>
<dbReference type="Gene3D" id="3.40.50.720">
    <property type="entry name" value="NAD(P)-binding Rossmann-like Domain"/>
    <property type="match status" value="1"/>
</dbReference>